<dbReference type="CDD" id="cd06292">
    <property type="entry name" value="PBP1_AglR_RafR-like"/>
    <property type="match status" value="1"/>
</dbReference>
<keyword evidence="2" id="KW-0238">DNA-binding</keyword>
<evidence type="ECO:0000256" key="2">
    <source>
        <dbReference type="ARBA" id="ARBA00023125"/>
    </source>
</evidence>
<dbReference type="InterPro" id="IPR028082">
    <property type="entry name" value="Peripla_BP_I"/>
</dbReference>
<proteinExistence type="predicted"/>
<gene>
    <name evidence="5" type="ORF">UFOPK2810_01120</name>
</gene>
<evidence type="ECO:0000256" key="1">
    <source>
        <dbReference type="ARBA" id="ARBA00023015"/>
    </source>
</evidence>
<dbReference type="PROSITE" id="PS00356">
    <property type="entry name" value="HTH_LACI_1"/>
    <property type="match status" value="1"/>
</dbReference>
<dbReference type="GO" id="GO:0003700">
    <property type="term" value="F:DNA-binding transcription factor activity"/>
    <property type="evidence" value="ECO:0007669"/>
    <property type="project" value="TreeGrafter"/>
</dbReference>
<dbReference type="Gene3D" id="3.40.50.2300">
    <property type="match status" value="2"/>
</dbReference>
<sequence length="341" mass="35891">MSEQPRATLADIAEMAGVSEATVSRVLNDRPGASIITRRAVLTALDVLGYERPVRLRGKSGLVGLVTPELSNPIFPAFAQVMETHLAQHGLTAVLCTQTPGGVGEDEYVELLLDRGVAGIIFVSGMHADATADNGRYRALTERGLPVVFVNGFTAGVDAPFISDDDVAAMDLAVAHLASMGHRRIGLAVGPDRFVPVVRKRAGFIAAMERHLGASREDAESLIVQSLFTVEGGQAAAHHLLAAGVTAIVCGSDLMALGVVRTARQRGLRVPQDVSVVGYDDSPLIAFTDPPLTTVRQAVDAMGAAAVQALMDEVNGTPAPRDEFVFRPELIVRGSTTSAPN</sequence>
<dbReference type="Pfam" id="PF00356">
    <property type="entry name" value="LacI"/>
    <property type="match status" value="1"/>
</dbReference>
<dbReference type="PANTHER" id="PTHR30146:SF153">
    <property type="entry name" value="LACTOSE OPERON REPRESSOR"/>
    <property type="match status" value="1"/>
</dbReference>
<evidence type="ECO:0000259" key="4">
    <source>
        <dbReference type="PROSITE" id="PS50932"/>
    </source>
</evidence>
<keyword evidence="3" id="KW-0804">Transcription</keyword>
<dbReference type="EMBL" id="CAEZYZ010000191">
    <property type="protein sequence ID" value="CAB4756784.1"/>
    <property type="molecule type" value="Genomic_DNA"/>
</dbReference>
<dbReference type="PRINTS" id="PR00036">
    <property type="entry name" value="HTHLACI"/>
</dbReference>
<dbReference type="SUPFAM" id="SSF53822">
    <property type="entry name" value="Periplasmic binding protein-like I"/>
    <property type="match status" value="1"/>
</dbReference>
<evidence type="ECO:0000313" key="5">
    <source>
        <dbReference type="EMBL" id="CAB4756784.1"/>
    </source>
</evidence>
<evidence type="ECO:0000256" key="3">
    <source>
        <dbReference type="ARBA" id="ARBA00023163"/>
    </source>
</evidence>
<dbReference type="GO" id="GO:0000976">
    <property type="term" value="F:transcription cis-regulatory region binding"/>
    <property type="evidence" value="ECO:0007669"/>
    <property type="project" value="TreeGrafter"/>
</dbReference>
<feature type="domain" description="HTH lacI-type" evidence="4">
    <location>
        <begin position="7"/>
        <end position="61"/>
    </location>
</feature>
<dbReference type="PROSITE" id="PS50932">
    <property type="entry name" value="HTH_LACI_2"/>
    <property type="match status" value="1"/>
</dbReference>
<keyword evidence="1" id="KW-0805">Transcription regulation</keyword>
<dbReference type="AlphaFoldDB" id="A0A6J6UCC8"/>
<dbReference type="InterPro" id="IPR010982">
    <property type="entry name" value="Lambda_DNA-bd_dom_sf"/>
</dbReference>
<name>A0A6J6UCC8_9ZZZZ</name>
<dbReference type="SUPFAM" id="SSF47413">
    <property type="entry name" value="lambda repressor-like DNA-binding domains"/>
    <property type="match status" value="1"/>
</dbReference>
<organism evidence="5">
    <name type="scientific">freshwater metagenome</name>
    <dbReference type="NCBI Taxonomy" id="449393"/>
    <lineage>
        <taxon>unclassified sequences</taxon>
        <taxon>metagenomes</taxon>
        <taxon>ecological metagenomes</taxon>
    </lineage>
</organism>
<dbReference type="CDD" id="cd01392">
    <property type="entry name" value="HTH_LacI"/>
    <property type="match status" value="1"/>
</dbReference>
<reference evidence="5" key="1">
    <citation type="submission" date="2020-05" db="EMBL/GenBank/DDBJ databases">
        <authorList>
            <person name="Chiriac C."/>
            <person name="Salcher M."/>
            <person name="Ghai R."/>
            <person name="Kavagutti S V."/>
        </authorList>
    </citation>
    <scope>NUCLEOTIDE SEQUENCE</scope>
</reference>
<dbReference type="InterPro" id="IPR046335">
    <property type="entry name" value="LacI/GalR-like_sensor"/>
</dbReference>
<dbReference type="Gene3D" id="1.10.260.40">
    <property type="entry name" value="lambda repressor-like DNA-binding domains"/>
    <property type="match status" value="1"/>
</dbReference>
<dbReference type="InterPro" id="IPR000843">
    <property type="entry name" value="HTH_LacI"/>
</dbReference>
<dbReference type="SMART" id="SM00354">
    <property type="entry name" value="HTH_LACI"/>
    <property type="match status" value="1"/>
</dbReference>
<accession>A0A6J6UCC8</accession>
<dbReference type="PANTHER" id="PTHR30146">
    <property type="entry name" value="LACI-RELATED TRANSCRIPTIONAL REPRESSOR"/>
    <property type="match status" value="1"/>
</dbReference>
<protein>
    <submittedName>
        <fullName evidence="5">Unannotated protein</fullName>
    </submittedName>
</protein>
<dbReference type="Pfam" id="PF13377">
    <property type="entry name" value="Peripla_BP_3"/>
    <property type="match status" value="1"/>
</dbReference>